<feature type="compositionally biased region" description="Polar residues" evidence="1">
    <location>
        <begin position="261"/>
        <end position="288"/>
    </location>
</feature>
<dbReference type="OrthoDB" id="25887at2759"/>
<comment type="caution">
    <text evidence="4">The sequence shown here is derived from an EMBL/GenBank/DDBJ whole genome shotgun (WGS) entry which is preliminary data.</text>
</comment>
<dbReference type="InterPro" id="IPR012989">
    <property type="entry name" value="SEP_domain"/>
</dbReference>
<dbReference type="GO" id="GO:0005829">
    <property type="term" value="C:cytosol"/>
    <property type="evidence" value="ECO:0007669"/>
    <property type="project" value="TreeGrafter"/>
</dbReference>
<dbReference type="GO" id="GO:0000045">
    <property type="term" value="P:autophagosome assembly"/>
    <property type="evidence" value="ECO:0007669"/>
    <property type="project" value="TreeGrafter"/>
</dbReference>
<feature type="region of interest" description="Disordered" evidence="1">
    <location>
        <begin position="43"/>
        <end position="126"/>
    </location>
</feature>
<sequence>MDQQQKDRILAEFIEINPVDEKTAKFYLEANKWDLGLALSSIYEGKTETTGSSSRKKESEDSDDDFLPSEDEGESDELITGEESRPLRSTRQKPSQSSSTKSNITTMNFDSDEDPEERNQDWFAGGEKSGVAIRAPGEDQEKGSDLINKLVKKAQESLGSAQQGEPSGKKREVVQRNLTIWRNGFHFDDENLYSFDDPNSHELLNNILNGRAPLDVLNVEHGQEVELHITKKSDEDYSLKAKNSATFSGKGHRLGGISPQIEGQESSRGGSSAAQKNSSENNGLVVDENQSTTQVQVRLLDGGRLILKVNLSHTVADIISAIIAQKPNSAKGKKFVLKSAFPPQVLDNDSTVEEAKLSNSVVIQQLA</sequence>
<keyword evidence="5" id="KW-1185">Reference proteome</keyword>
<dbReference type="AlphaFoldDB" id="A0A2T9ZES1"/>
<dbReference type="InterPro" id="IPR029071">
    <property type="entry name" value="Ubiquitin-like_domsf"/>
</dbReference>
<proteinExistence type="predicted"/>
<name>A0A2T9ZES1_9FUNG</name>
<feature type="domain" description="UBX" evidence="2">
    <location>
        <begin position="288"/>
        <end position="365"/>
    </location>
</feature>
<dbReference type="Proteomes" id="UP000245609">
    <property type="component" value="Unassembled WGS sequence"/>
</dbReference>
<feature type="domain" description="SEP" evidence="3">
    <location>
        <begin position="173"/>
        <end position="238"/>
    </location>
</feature>
<dbReference type="CDD" id="cd14348">
    <property type="entry name" value="UBA_p47"/>
    <property type="match status" value="1"/>
</dbReference>
<dbReference type="Pfam" id="PF00789">
    <property type="entry name" value="UBX"/>
    <property type="match status" value="1"/>
</dbReference>
<evidence type="ECO:0000259" key="3">
    <source>
        <dbReference type="PROSITE" id="PS51399"/>
    </source>
</evidence>
<feature type="compositionally biased region" description="Polar residues" evidence="1">
    <location>
        <begin position="87"/>
        <end position="109"/>
    </location>
</feature>
<dbReference type="InterPro" id="IPR001012">
    <property type="entry name" value="UBX_dom"/>
</dbReference>
<reference evidence="4 5" key="1">
    <citation type="journal article" date="2018" name="MBio">
        <title>Comparative Genomics Reveals the Core Gene Toolbox for the Fungus-Insect Symbiosis.</title>
        <authorList>
            <person name="Wang Y."/>
            <person name="Stata M."/>
            <person name="Wang W."/>
            <person name="Stajich J.E."/>
            <person name="White M.M."/>
            <person name="Moncalvo J.M."/>
        </authorList>
    </citation>
    <scope>NUCLEOTIDE SEQUENCE [LARGE SCALE GENOMIC DNA]</scope>
    <source>
        <strain evidence="4 5">SC-DP-2</strain>
    </source>
</reference>
<feature type="region of interest" description="Disordered" evidence="1">
    <location>
        <begin position="248"/>
        <end position="288"/>
    </location>
</feature>
<dbReference type="Pfam" id="PF14555">
    <property type="entry name" value="UBA_4"/>
    <property type="match status" value="1"/>
</dbReference>
<evidence type="ECO:0008006" key="6">
    <source>
        <dbReference type="Google" id="ProtNLM"/>
    </source>
</evidence>
<evidence type="ECO:0000256" key="1">
    <source>
        <dbReference type="SAM" id="MobiDB-lite"/>
    </source>
</evidence>
<evidence type="ECO:0000313" key="4">
    <source>
        <dbReference type="EMBL" id="PVV03027.1"/>
    </source>
</evidence>
<dbReference type="CDD" id="cd01770">
    <property type="entry name" value="UBX_UBXN2"/>
    <property type="match status" value="1"/>
</dbReference>
<dbReference type="GO" id="GO:0005634">
    <property type="term" value="C:nucleus"/>
    <property type="evidence" value="ECO:0007669"/>
    <property type="project" value="TreeGrafter"/>
</dbReference>
<dbReference type="Gene3D" id="1.10.8.10">
    <property type="entry name" value="DNA helicase RuvA subunit, C-terminal domain"/>
    <property type="match status" value="1"/>
</dbReference>
<dbReference type="EMBL" id="MBFS01000287">
    <property type="protein sequence ID" value="PVV03027.1"/>
    <property type="molecule type" value="Genomic_DNA"/>
</dbReference>
<dbReference type="SUPFAM" id="SSF102848">
    <property type="entry name" value="NSFL1 (p97 ATPase) cofactor p47, SEP domain"/>
    <property type="match status" value="1"/>
</dbReference>
<dbReference type="GO" id="GO:0061025">
    <property type="term" value="P:membrane fusion"/>
    <property type="evidence" value="ECO:0007669"/>
    <property type="project" value="TreeGrafter"/>
</dbReference>
<organism evidence="4 5">
    <name type="scientific">Smittium megazygosporum</name>
    <dbReference type="NCBI Taxonomy" id="133381"/>
    <lineage>
        <taxon>Eukaryota</taxon>
        <taxon>Fungi</taxon>
        <taxon>Fungi incertae sedis</taxon>
        <taxon>Zoopagomycota</taxon>
        <taxon>Kickxellomycotina</taxon>
        <taxon>Harpellomycetes</taxon>
        <taxon>Harpellales</taxon>
        <taxon>Legeriomycetaceae</taxon>
        <taxon>Smittium</taxon>
    </lineage>
</organism>
<dbReference type="Pfam" id="PF08059">
    <property type="entry name" value="SEP"/>
    <property type="match status" value="1"/>
</dbReference>
<dbReference type="SUPFAM" id="SSF54236">
    <property type="entry name" value="Ubiquitin-like"/>
    <property type="match status" value="1"/>
</dbReference>
<dbReference type="SMART" id="SM00553">
    <property type="entry name" value="SEP"/>
    <property type="match status" value="1"/>
</dbReference>
<dbReference type="InterPro" id="IPR009060">
    <property type="entry name" value="UBA-like_sf"/>
</dbReference>
<dbReference type="FunFam" id="3.30.420.210:FF:000002">
    <property type="entry name" value="UBX domain-containing protein 1"/>
    <property type="match status" value="1"/>
</dbReference>
<dbReference type="GO" id="GO:0043161">
    <property type="term" value="P:proteasome-mediated ubiquitin-dependent protein catabolic process"/>
    <property type="evidence" value="ECO:0007669"/>
    <property type="project" value="TreeGrafter"/>
</dbReference>
<dbReference type="Gene3D" id="3.30.420.210">
    <property type="entry name" value="SEP domain"/>
    <property type="match status" value="1"/>
</dbReference>
<dbReference type="GO" id="GO:0031468">
    <property type="term" value="P:nuclear membrane reassembly"/>
    <property type="evidence" value="ECO:0007669"/>
    <property type="project" value="TreeGrafter"/>
</dbReference>
<dbReference type="PROSITE" id="PS51399">
    <property type="entry name" value="SEP"/>
    <property type="match status" value="1"/>
</dbReference>
<dbReference type="SUPFAM" id="SSF46934">
    <property type="entry name" value="UBA-like"/>
    <property type="match status" value="1"/>
</dbReference>
<accession>A0A2T9ZES1</accession>
<evidence type="ECO:0000259" key="2">
    <source>
        <dbReference type="PROSITE" id="PS50033"/>
    </source>
</evidence>
<gene>
    <name evidence="4" type="ORF">BB560_002503</name>
</gene>
<feature type="compositionally biased region" description="Acidic residues" evidence="1">
    <location>
        <begin position="60"/>
        <end position="80"/>
    </location>
</feature>
<dbReference type="PANTHER" id="PTHR23333">
    <property type="entry name" value="UBX DOMAIN CONTAINING PROTEIN"/>
    <property type="match status" value="1"/>
</dbReference>
<evidence type="ECO:0000313" key="5">
    <source>
        <dbReference type="Proteomes" id="UP000245609"/>
    </source>
</evidence>
<dbReference type="STRING" id="133381.A0A2T9ZES1"/>
<dbReference type="PANTHER" id="PTHR23333:SF20">
    <property type="entry name" value="NSFL1 COFACTOR P47"/>
    <property type="match status" value="1"/>
</dbReference>
<dbReference type="PROSITE" id="PS50033">
    <property type="entry name" value="UBX"/>
    <property type="match status" value="1"/>
</dbReference>
<dbReference type="GO" id="GO:0043130">
    <property type="term" value="F:ubiquitin binding"/>
    <property type="evidence" value="ECO:0007669"/>
    <property type="project" value="TreeGrafter"/>
</dbReference>
<protein>
    <recommendedName>
        <fullName evidence="6">UBX domain-containing protein</fullName>
    </recommendedName>
</protein>
<dbReference type="Gene3D" id="3.10.20.90">
    <property type="entry name" value="Phosphatidylinositol 3-kinase Catalytic Subunit, Chain A, domain 1"/>
    <property type="match status" value="1"/>
</dbReference>
<dbReference type="InterPro" id="IPR036241">
    <property type="entry name" value="NSFL1C_SEP_dom_sf"/>
</dbReference>
<dbReference type="GO" id="GO:0007030">
    <property type="term" value="P:Golgi organization"/>
    <property type="evidence" value="ECO:0007669"/>
    <property type="project" value="TreeGrafter"/>
</dbReference>